<evidence type="ECO:0000313" key="22">
    <source>
        <dbReference type="Proteomes" id="UP000446768"/>
    </source>
</evidence>
<evidence type="ECO:0000256" key="10">
    <source>
        <dbReference type="ARBA" id="ARBA00023026"/>
    </source>
</evidence>
<dbReference type="SUPFAM" id="SSF52172">
    <property type="entry name" value="CheY-like"/>
    <property type="match status" value="1"/>
</dbReference>
<feature type="domain" description="Response regulatory" evidence="17">
    <location>
        <begin position="1192"/>
        <end position="1309"/>
    </location>
</feature>
<evidence type="ECO:0000256" key="7">
    <source>
        <dbReference type="ARBA" id="ARBA00022729"/>
    </source>
</evidence>
<keyword evidence="8 15" id="KW-1133">Transmembrane helix</keyword>
<dbReference type="InterPro" id="IPR006189">
    <property type="entry name" value="CHASE_dom"/>
</dbReference>
<dbReference type="PRINTS" id="PR00344">
    <property type="entry name" value="BCTRLSENSOR"/>
</dbReference>
<dbReference type="InterPro" id="IPR036890">
    <property type="entry name" value="HATPase_C_sf"/>
</dbReference>
<dbReference type="Proteomes" id="UP000446768">
    <property type="component" value="Unassembled WGS sequence"/>
</dbReference>
<keyword evidence="10" id="KW-0843">Virulence</keyword>
<feature type="domain" description="CHASE" evidence="20">
    <location>
        <begin position="386"/>
        <end position="555"/>
    </location>
</feature>
<feature type="domain" description="Histidine kinase" evidence="16">
    <location>
        <begin position="805"/>
        <end position="1026"/>
    </location>
</feature>
<dbReference type="PANTHER" id="PTHR45339:SF5">
    <property type="entry name" value="HISTIDINE KINASE"/>
    <property type="match status" value="1"/>
</dbReference>
<dbReference type="SMART" id="SM01079">
    <property type="entry name" value="CHASE"/>
    <property type="match status" value="1"/>
</dbReference>
<dbReference type="FunFam" id="3.30.565.10:FF:000010">
    <property type="entry name" value="Sensor histidine kinase RcsC"/>
    <property type="match status" value="1"/>
</dbReference>
<feature type="transmembrane region" description="Helical" evidence="15">
    <location>
        <begin position="282"/>
        <end position="305"/>
    </location>
</feature>
<dbReference type="Gene3D" id="3.30.565.10">
    <property type="entry name" value="Histidine kinase-like ATPase, C-terminal domain"/>
    <property type="match status" value="1"/>
</dbReference>
<dbReference type="CDD" id="cd16922">
    <property type="entry name" value="HATPase_EvgS-ArcB-TorS-like"/>
    <property type="match status" value="1"/>
</dbReference>
<feature type="transmembrane region" description="Helical" evidence="15">
    <location>
        <begin position="252"/>
        <end position="270"/>
    </location>
</feature>
<feature type="transmembrane region" description="Helical" evidence="15">
    <location>
        <begin position="226"/>
        <end position="245"/>
    </location>
</feature>
<dbReference type="SMART" id="SM00448">
    <property type="entry name" value="REC"/>
    <property type="match status" value="1"/>
</dbReference>
<dbReference type="Pfam" id="PF00072">
    <property type="entry name" value="Response_reg"/>
    <property type="match status" value="1"/>
</dbReference>
<dbReference type="InterPro" id="IPR003594">
    <property type="entry name" value="HATPase_dom"/>
</dbReference>
<evidence type="ECO:0000256" key="14">
    <source>
        <dbReference type="PROSITE-ProRule" id="PRU00169"/>
    </source>
</evidence>
<dbReference type="InterPro" id="IPR005467">
    <property type="entry name" value="His_kinase_dom"/>
</dbReference>
<dbReference type="SUPFAM" id="SSF47384">
    <property type="entry name" value="Homodimeric domain of signal transducing histidine kinase"/>
    <property type="match status" value="1"/>
</dbReference>
<comment type="caution">
    <text evidence="21">The sequence shown here is derived from an EMBL/GenBank/DDBJ whole genome shotgun (WGS) entry which is preliminary data.</text>
</comment>
<dbReference type="PROSITE" id="PS50839">
    <property type="entry name" value="CHASE"/>
    <property type="match status" value="1"/>
</dbReference>
<comment type="catalytic activity">
    <reaction evidence="1">
        <text>ATP + protein L-histidine = ADP + protein N-phospho-L-histidine.</text>
        <dbReference type="EC" id="2.7.13.3"/>
    </reaction>
</comment>
<proteinExistence type="predicted"/>
<protein>
    <recommendedName>
        <fullName evidence="13">Virulence sensor protein BvgS</fullName>
        <ecNumber evidence="3">2.7.13.3</ecNumber>
    </recommendedName>
</protein>
<dbReference type="Pfam" id="PF03924">
    <property type="entry name" value="CHASE"/>
    <property type="match status" value="1"/>
</dbReference>
<dbReference type="EC" id="2.7.13.3" evidence="3"/>
<evidence type="ECO:0000256" key="12">
    <source>
        <dbReference type="ARBA" id="ARBA00058004"/>
    </source>
</evidence>
<organism evidence="21 22">
    <name type="scientific">Pseudoduganella rivuli</name>
    <dbReference type="NCBI Taxonomy" id="2666085"/>
    <lineage>
        <taxon>Bacteria</taxon>
        <taxon>Pseudomonadati</taxon>
        <taxon>Pseudomonadota</taxon>
        <taxon>Betaproteobacteria</taxon>
        <taxon>Burkholderiales</taxon>
        <taxon>Oxalobacteraceae</taxon>
        <taxon>Telluria group</taxon>
        <taxon>Pseudoduganella</taxon>
    </lineage>
</organism>
<keyword evidence="22" id="KW-1185">Reference proteome</keyword>
<evidence type="ECO:0000256" key="6">
    <source>
        <dbReference type="ARBA" id="ARBA00022692"/>
    </source>
</evidence>
<dbReference type="InterPro" id="IPR035965">
    <property type="entry name" value="PAS-like_dom_sf"/>
</dbReference>
<evidence type="ECO:0000313" key="21">
    <source>
        <dbReference type="EMBL" id="MRV72143.1"/>
    </source>
</evidence>
<dbReference type="InterPro" id="IPR003661">
    <property type="entry name" value="HisK_dim/P_dom"/>
</dbReference>
<feature type="domain" description="PAC" evidence="19">
    <location>
        <begin position="734"/>
        <end position="787"/>
    </location>
</feature>
<dbReference type="InterPro" id="IPR007895">
    <property type="entry name" value="MASE1"/>
</dbReference>
<dbReference type="InterPro" id="IPR004358">
    <property type="entry name" value="Sig_transdc_His_kin-like_C"/>
</dbReference>
<dbReference type="Gene3D" id="1.10.287.130">
    <property type="match status" value="1"/>
</dbReference>
<dbReference type="GO" id="GO:0000155">
    <property type="term" value="F:phosphorelay sensor kinase activity"/>
    <property type="evidence" value="ECO:0007669"/>
    <property type="project" value="InterPro"/>
</dbReference>
<feature type="transmembrane region" description="Helical" evidence="15">
    <location>
        <begin position="198"/>
        <end position="220"/>
    </location>
</feature>
<evidence type="ECO:0000256" key="9">
    <source>
        <dbReference type="ARBA" id="ARBA00023012"/>
    </source>
</evidence>
<name>A0A7X2IME4_9BURK</name>
<dbReference type="Pfam" id="PF02518">
    <property type="entry name" value="HATPase_c"/>
    <property type="match status" value="1"/>
</dbReference>
<dbReference type="PROSITE" id="PS50109">
    <property type="entry name" value="HIS_KIN"/>
    <property type="match status" value="1"/>
</dbReference>
<comment type="subcellular location">
    <subcellularLocation>
        <location evidence="2">Cell membrane</location>
        <topology evidence="2">Multi-pass membrane protein</topology>
    </subcellularLocation>
</comment>
<sequence>MSSQSLVNRKPSLALRMVLAALVYYALARLGLLMALEQSNASPVWPPSGFALALLLRFGMPLWPAILAGAFCANVAVFKSNAVAADSVILAASGAIAIGNTLEGVLAAWLSARLQVRPHRMESQMEVYRYVAIAGGAAMVAAATGVLTLGASGIVPARALLTVAGTWWIGDFLGLLIISPLLLVLFRHLRKEKARRPAAALLRVAPLLAATACAAALVFSPPPDEWIVPRALPYLLLVFVGWAAVRHGRAAVCLVLAIICVIAVPATVLQRGAFVSGVLQHSLLSLCTFLAILAIVAWVLTAGYAGHRIQGPHAADQHLWQSWTPALTLGLGIAVTVGAWALVDADTERRTRERFDDAAETVREKLATRLASYESLLRSGAALFDASDSVERSEWQAYVTAIDLEHHYPGLLGLGYARYIPAASAAEQEAALRRELPSFHIWPEGARSAYVPVTFLEPQNERNRAAFGYDMLQEPVRRRALLEAMQNGRLSASGPVTLVQEITHDKQVGFLLYNPVYTGVARVGQEMGPPTGFVYSPFRMRDLVAGIFGGSLQQVRLDILDSTQDGKLMYESAADSGPASYLALTSIGAVTVGDNGHQWILRVRPNAAFDATIDRGKSHLVLTLGILVSLLFYSVSLNLVKARQLAQVDVVRSTASLEQSEARFRLLTENIANHAIVLLDPDGNIATWNAGATRLFGYADNDIIGRPVACLIGPEAAAMHAARAMLDTALRAGQFEELGERTRCDGSAFLALMQLFPVPGKNGGCIGYAMILRDVTREKAAEWELKEAKTQAEAASAAKSLFVANMSHELRTPMNAVLGAVQLLDHTRLSAEQAGFVQMISVAGKSLLAVLNDVLDFSKIEAGKLDVAQEPFYIDDVVDTLASVMAIHAGEKGLAVAISVAPEVPVSMVGDAQRLQQVILNLVGNAIKFSERGHVTVALFTTPGPDGKPWLRCEVADTGIGIAPEQVERLFIPFNQADSSMARRFGGTGLGLALSRRLAALMGGALDVRSVPGEGSTFGLQLPLRAAALPDRYPLPANLQGMHLLCVGLGVQEQASVARMAERWGCVADTAQDAGEARRVALAAAAQGHAYGAILAAQSHIGALAAPDSPQAPLLIEATHAYALQSGRYTAGVDAVLTHPLTRSALYHVLLAGAARIAAGAGERNSPPMTLDLPDDSPYIPPDSEQPLAGLSLLLVEDNLLNQVVARNMLEHGGAAVAIANNGKEAVDYLSSHAGNTDAVIMDVQMPVMDGFEATRRIRNELGLRIPVLAMSAGVTLNEQAQCQAAGMDDFIAKPVDWADLLAVVQKHCARPAG</sequence>
<evidence type="ECO:0000256" key="13">
    <source>
        <dbReference type="ARBA" id="ARBA00070152"/>
    </source>
</evidence>
<dbReference type="CDD" id="cd17546">
    <property type="entry name" value="REC_hyHK_CKI1_RcsC-like"/>
    <property type="match status" value="1"/>
</dbReference>
<dbReference type="PROSITE" id="PS50112">
    <property type="entry name" value="PAS"/>
    <property type="match status" value="1"/>
</dbReference>
<dbReference type="RefSeq" id="WP_154373380.1">
    <property type="nucleotide sequence ID" value="NZ_WKJJ01000005.1"/>
</dbReference>
<dbReference type="InterPro" id="IPR000700">
    <property type="entry name" value="PAS-assoc_C"/>
</dbReference>
<dbReference type="Gene3D" id="3.30.450.20">
    <property type="entry name" value="PAS domain"/>
    <property type="match status" value="1"/>
</dbReference>
<dbReference type="GO" id="GO:0005886">
    <property type="term" value="C:plasma membrane"/>
    <property type="evidence" value="ECO:0007669"/>
    <property type="project" value="UniProtKB-SubCell"/>
</dbReference>
<evidence type="ECO:0000256" key="3">
    <source>
        <dbReference type="ARBA" id="ARBA00012438"/>
    </source>
</evidence>
<evidence type="ECO:0000259" key="17">
    <source>
        <dbReference type="PROSITE" id="PS50110"/>
    </source>
</evidence>
<dbReference type="SMART" id="SM00388">
    <property type="entry name" value="HisKA"/>
    <property type="match status" value="1"/>
</dbReference>
<feature type="transmembrane region" description="Helical" evidence="15">
    <location>
        <begin position="130"/>
        <end position="155"/>
    </location>
</feature>
<dbReference type="SMART" id="SM00091">
    <property type="entry name" value="PAS"/>
    <property type="match status" value="1"/>
</dbReference>
<dbReference type="CDD" id="cd00082">
    <property type="entry name" value="HisKA"/>
    <property type="match status" value="1"/>
</dbReference>
<dbReference type="Gene3D" id="3.30.450.350">
    <property type="entry name" value="CHASE domain"/>
    <property type="match status" value="1"/>
</dbReference>
<dbReference type="PROSITE" id="PS50110">
    <property type="entry name" value="RESPONSE_REGULATORY"/>
    <property type="match status" value="1"/>
</dbReference>
<feature type="transmembrane region" description="Helical" evidence="15">
    <location>
        <begin position="13"/>
        <end position="36"/>
    </location>
</feature>
<feature type="modified residue" description="4-aspartylphosphate" evidence="14">
    <location>
        <position position="1243"/>
    </location>
</feature>
<dbReference type="EMBL" id="WKJJ01000005">
    <property type="protein sequence ID" value="MRV72143.1"/>
    <property type="molecule type" value="Genomic_DNA"/>
</dbReference>
<feature type="domain" description="PAS" evidence="18">
    <location>
        <begin position="660"/>
        <end position="733"/>
    </location>
</feature>
<keyword evidence="9" id="KW-0902">Two-component regulatory system</keyword>
<dbReference type="Pfam" id="PF13426">
    <property type="entry name" value="PAS_9"/>
    <property type="match status" value="1"/>
</dbReference>
<evidence type="ECO:0000256" key="11">
    <source>
        <dbReference type="ARBA" id="ARBA00023136"/>
    </source>
</evidence>
<dbReference type="Pfam" id="PF00512">
    <property type="entry name" value="HisKA"/>
    <property type="match status" value="1"/>
</dbReference>
<gene>
    <name evidence="21" type="ORF">GJ700_10495</name>
</gene>
<evidence type="ECO:0000256" key="2">
    <source>
        <dbReference type="ARBA" id="ARBA00004651"/>
    </source>
</evidence>
<feature type="transmembrane region" description="Helical" evidence="15">
    <location>
        <begin position="326"/>
        <end position="343"/>
    </location>
</feature>
<dbReference type="PROSITE" id="PS50113">
    <property type="entry name" value="PAC"/>
    <property type="match status" value="1"/>
</dbReference>
<dbReference type="PANTHER" id="PTHR45339">
    <property type="entry name" value="HYBRID SIGNAL TRANSDUCTION HISTIDINE KINASE J"/>
    <property type="match status" value="1"/>
</dbReference>
<dbReference type="SUPFAM" id="SSF55785">
    <property type="entry name" value="PYP-like sensor domain (PAS domain)"/>
    <property type="match status" value="1"/>
</dbReference>
<dbReference type="CDD" id="cd00130">
    <property type="entry name" value="PAS"/>
    <property type="match status" value="1"/>
</dbReference>
<evidence type="ECO:0000256" key="8">
    <source>
        <dbReference type="ARBA" id="ARBA00022989"/>
    </source>
</evidence>
<evidence type="ECO:0000256" key="4">
    <source>
        <dbReference type="ARBA" id="ARBA00022475"/>
    </source>
</evidence>
<feature type="transmembrane region" description="Helical" evidence="15">
    <location>
        <begin position="167"/>
        <end position="186"/>
    </location>
</feature>
<accession>A0A7X2IME4</accession>
<dbReference type="InterPro" id="IPR000014">
    <property type="entry name" value="PAS"/>
</dbReference>
<dbReference type="SMART" id="SM00387">
    <property type="entry name" value="HATPase_c"/>
    <property type="match status" value="1"/>
</dbReference>
<evidence type="ECO:0000256" key="15">
    <source>
        <dbReference type="SAM" id="Phobius"/>
    </source>
</evidence>
<evidence type="ECO:0000259" key="20">
    <source>
        <dbReference type="PROSITE" id="PS50839"/>
    </source>
</evidence>
<keyword evidence="5 14" id="KW-0597">Phosphoprotein</keyword>
<keyword evidence="11 15" id="KW-0472">Membrane</keyword>
<dbReference type="NCBIfam" id="TIGR00229">
    <property type="entry name" value="sensory_box"/>
    <property type="match status" value="1"/>
</dbReference>
<evidence type="ECO:0000256" key="1">
    <source>
        <dbReference type="ARBA" id="ARBA00000085"/>
    </source>
</evidence>
<comment type="function">
    <text evidence="12">Member of the two-component regulatory system BvgS/BvgA. Phosphorylates BvgA via a four-step phosphorelay in response to environmental signals.</text>
</comment>
<evidence type="ECO:0000259" key="19">
    <source>
        <dbReference type="PROSITE" id="PS50113"/>
    </source>
</evidence>
<dbReference type="InterPro" id="IPR036097">
    <property type="entry name" value="HisK_dim/P_sf"/>
</dbReference>
<keyword evidence="7" id="KW-0732">Signal</keyword>
<evidence type="ECO:0000256" key="5">
    <source>
        <dbReference type="ARBA" id="ARBA00022553"/>
    </source>
</evidence>
<feature type="transmembrane region" description="Helical" evidence="15">
    <location>
        <begin position="48"/>
        <end position="76"/>
    </location>
</feature>
<dbReference type="Gene3D" id="3.40.50.2300">
    <property type="match status" value="1"/>
</dbReference>
<dbReference type="SUPFAM" id="SSF55874">
    <property type="entry name" value="ATPase domain of HSP90 chaperone/DNA topoisomerase II/histidine kinase"/>
    <property type="match status" value="1"/>
</dbReference>
<reference evidence="21 22" key="1">
    <citation type="submission" date="2019-11" db="EMBL/GenBank/DDBJ databases">
        <title>Novel species isolated from a subtropical stream in China.</title>
        <authorList>
            <person name="Lu H."/>
        </authorList>
    </citation>
    <scope>NUCLEOTIDE SEQUENCE [LARGE SCALE GENOMIC DNA]</scope>
    <source>
        <strain evidence="21 22">FT92W</strain>
    </source>
</reference>
<keyword evidence="6 15" id="KW-0812">Transmembrane</keyword>
<dbReference type="Pfam" id="PF05231">
    <property type="entry name" value="MASE1"/>
    <property type="match status" value="1"/>
</dbReference>
<dbReference type="InterPro" id="IPR042240">
    <property type="entry name" value="CHASE_sf"/>
</dbReference>
<dbReference type="InterPro" id="IPR011006">
    <property type="entry name" value="CheY-like_superfamily"/>
</dbReference>
<evidence type="ECO:0000259" key="18">
    <source>
        <dbReference type="PROSITE" id="PS50112"/>
    </source>
</evidence>
<dbReference type="InterPro" id="IPR001789">
    <property type="entry name" value="Sig_transdc_resp-reg_receiver"/>
</dbReference>
<evidence type="ECO:0000259" key="16">
    <source>
        <dbReference type="PROSITE" id="PS50109"/>
    </source>
</evidence>
<keyword evidence="4" id="KW-1003">Cell membrane</keyword>